<evidence type="ECO:0000256" key="5">
    <source>
        <dbReference type="SAM" id="MobiDB-lite"/>
    </source>
</evidence>
<dbReference type="Pfam" id="PF07690">
    <property type="entry name" value="MFS_1"/>
    <property type="match status" value="1"/>
</dbReference>
<feature type="transmembrane region" description="Helical" evidence="6">
    <location>
        <begin position="580"/>
        <end position="608"/>
    </location>
</feature>
<dbReference type="EMBL" id="KV423978">
    <property type="protein sequence ID" value="KZT56416.1"/>
    <property type="molecule type" value="Genomic_DNA"/>
</dbReference>
<dbReference type="GO" id="GO:0016020">
    <property type="term" value="C:membrane"/>
    <property type="evidence" value="ECO:0007669"/>
    <property type="project" value="UniProtKB-SubCell"/>
</dbReference>
<evidence type="ECO:0000313" key="7">
    <source>
        <dbReference type="EMBL" id="KZT56416.1"/>
    </source>
</evidence>
<feature type="transmembrane region" description="Helical" evidence="6">
    <location>
        <begin position="203"/>
        <end position="222"/>
    </location>
</feature>
<dbReference type="PANTHER" id="PTHR23507:SF1">
    <property type="entry name" value="FI18259P1-RELATED"/>
    <property type="match status" value="1"/>
</dbReference>
<feature type="transmembrane region" description="Helical" evidence="6">
    <location>
        <begin position="300"/>
        <end position="323"/>
    </location>
</feature>
<dbReference type="InParanoid" id="A0A165F967"/>
<evidence type="ECO:0000256" key="2">
    <source>
        <dbReference type="ARBA" id="ARBA00022692"/>
    </source>
</evidence>
<keyword evidence="8" id="KW-1185">Reference proteome</keyword>
<dbReference type="InterPro" id="IPR036259">
    <property type="entry name" value="MFS_trans_sf"/>
</dbReference>
<feature type="region of interest" description="Disordered" evidence="5">
    <location>
        <begin position="1"/>
        <end position="45"/>
    </location>
</feature>
<evidence type="ECO:0000256" key="4">
    <source>
        <dbReference type="ARBA" id="ARBA00023136"/>
    </source>
</evidence>
<sequence>MRNRGVRITSETVDETVIEESPEETTSLLSGGGDDDDGEDDFESRPWYKRPSPWWLIPTLLVSSTLSSMTMAPKVEVYNKLVCREHRPEYSSHDPPILMPGHPQEELVHTGPGPVVPGHPGEAQDSVELLNYVQEAYRWRPDPPASAYKGGVKSPSALCRADPVVQAEVAKISTAMTTLMGLLAVLTTGYWSSKSDVWGRTRILAISIAGVLVTDANFLLVAHASDYLPGGYRFLVVGPVIDGLVGGMPTATAAAHAYVGDSTPPEARGRMFSLYAGLIFTGIGLGPSLGSLLIKYTDDLLSVFYLTTLGHILYAIAITVFIPESLSMAARKRIAKKNEMRKRAHREEEEEISRLRMGPRGAVLTAWKVVRPFFGFLSPLALFAPTKAIPGQAGYAIGKRDWNLTFMATCYGVAGLMIGLYSLKFQYAQKTFGWDAQRLGYWLSLVGVVRAFHLVVILPLILKYLRPKPEQAISLPIEEAEPLQSSNGQTPATPPPTADAGRAAHAEAVKRYQHSPRFDLYVARASIGIEFLCEVGQASAQGPTSWTIATLFGAFGGGYSPAMQSLALGLLKNEDETGRLFGAMSVMSALCTQVLGPALFGTLFALTVGVFPKMVFVAACVCAGTALICLFCIRIPKPIPPPVVIVAPSGSSNNSSPVVLEGEAARRVIEGEPPRGRTLSRGNVRAKIVV</sequence>
<feature type="compositionally biased region" description="Acidic residues" evidence="5">
    <location>
        <begin position="33"/>
        <end position="42"/>
    </location>
</feature>
<gene>
    <name evidence="7" type="ORF">CALCODRAFT_435776</name>
</gene>
<dbReference type="PANTHER" id="PTHR23507">
    <property type="entry name" value="ZGC:174356"/>
    <property type="match status" value="1"/>
</dbReference>
<feature type="transmembrane region" description="Helical" evidence="6">
    <location>
        <begin position="441"/>
        <end position="462"/>
    </location>
</feature>
<accession>A0A165F967</accession>
<feature type="region of interest" description="Disordered" evidence="5">
    <location>
        <begin position="480"/>
        <end position="500"/>
    </location>
</feature>
<evidence type="ECO:0000256" key="3">
    <source>
        <dbReference type="ARBA" id="ARBA00022989"/>
    </source>
</evidence>
<keyword evidence="3 6" id="KW-1133">Transmembrane helix</keyword>
<keyword evidence="2 6" id="KW-0812">Transmembrane</keyword>
<protein>
    <submittedName>
        <fullName evidence="7">MFS general substrate transporter</fullName>
    </submittedName>
</protein>
<dbReference type="FunCoup" id="A0A165F967">
    <property type="interactions" value="20"/>
</dbReference>
<proteinExistence type="predicted"/>
<name>A0A165F967_9BASI</name>
<feature type="transmembrane region" description="Helical" evidence="6">
    <location>
        <begin position="234"/>
        <end position="260"/>
    </location>
</feature>
<feature type="transmembrane region" description="Helical" evidence="6">
    <location>
        <begin position="172"/>
        <end position="191"/>
    </location>
</feature>
<dbReference type="InterPro" id="IPR011701">
    <property type="entry name" value="MFS"/>
</dbReference>
<evidence type="ECO:0000256" key="6">
    <source>
        <dbReference type="SAM" id="Phobius"/>
    </source>
</evidence>
<dbReference type="GO" id="GO:0022857">
    <property type="term" value="F:transmembrane transporter activity"/>
    <property type="evidence" value="ECO:0007669"/>
    <property type="project" value="InterPro"/>
</dbReference>
<dbReference type="OrthoDB" id="3026777at2759"/>
<reference evidence="7 8" key="1">
    <citation type="journal article" date="2016" name="Mol. Biol. Evol.">
        <title>Comparative Genomics of Early-Diverging Mushroom-Forming Fungi Provides Insights into the Origins of Lignocellulose Decay Capabilities.</title>
        <authorList>
            <person name="Nagy L.G."/>
            <person name="Riley R."/>
            <person name="Tritt A."/>
            <person name="Adam C."/>
            <person name="Daum C."/>
            <person name="Floudas D."/>
            <person name="Sun H."/>
            <person name="Yadav J.S."/>
            <person name="Pangilinan J."/>
            <person name="Larsson K.H."/>
            <person name="Matsuura K."/>
            <person name="Barry K."/>
            <person name="Labutti K."/>
            <person name="Kuo R."/>
            <person name="Ohm R.A."/>
            <person name="Bhattacharya S.S."/>
            <person name="Shirouzu T."/>
            <person name="Yoshinaga Y."/>
            <person name="Martin F.M."/>
            <person name="Grigoriev I.V."/>
            <person name="Hibbett D.S."/>
        </authorList>
    </citation>
    <scope>NUCLEOTIDE SEQUENCE [LARGE SCALE GENOMIC DNA]</scope>
    <source>
        <strain evidence="7 8">HHB12733</strain>
    </source>
</reference>
<feature type="compositionally biased region" description="Acidic residues" evidence="5">
    <location>
        <begin position="12"/>
        <end position="23"/>
    </location>
</feature>
<dbReference type="SUPFAM" id="SSF103473">
    <property type="entry name" value="MFS general substrate transporter"/>
    <property type="match status" value="1"/>
</dbReference>
<evidence type="ECO:0000256" key="1">
    <source>
        <dbReference type="ARBA" id="ARBA00004141"/>
    </source>
</evidence>
<keyword evidence="4 6" id="KW-0472">Membrane</keyword>
<evidence type="ECO:0000313" key="8">
    <source>
        <dbReference type="Proteomes" id="UP000076842"/>
    </source>
</evidence>
<comment type="subcellular location">
    <subcellularLocation>
        <location evidence="1">Membrane</location>
        <topology evidence="1">Multi-pass membrane protein</topology>
    </subcellularLocation>
</comment>
<dbReference type="Gene3D" id="1.20.1250.20">
    <property type="entry name" value="MFS general substrate transporter like domains"/>
    <property type="match status" value="2"/>
</dbReference>
<feature type="transmembrane region" description="Helical" evidence="6">
    <location>
        <begin position="272"/>
        <end position="294"/>
    </location>
</feature>
<dbReference type="Proteomes" id="UP000076842">
    <property type="component" value="Unassembled WGS sequence"/>
</dbReference>
<feature type="transmembrane region" description="Helical" evidence="6">
    <location>
        <begin position="402"/>
        <end position="421"/>
    </location>
</feature>
<organism evidence="7 8">
    <name type="scientific">Calocera cornea HHB12733</name>
    <dbReference type="NCBI Taxonomy" id="1353952"/>
    <lineage>
        <taxon>Eukaryota</taxon>
        <taxon>Fungi</taxon>
        <taxon>Dikarya</taxon>
        <taxon>Basidiomycota</taxon>
        <taxon>Agaricomycotina</taxon>
        <taxon>Dacrymycetes</taxon>
        <taxon>Dacrymycetales</taxon>
        <taxon>Dacrymycetaceae</taxon>
        <taxon>Calocera</taxon>
    </lineage>
</organism>
<dbReference type="AlphaFoldDB" id="A0A165F967"/>
<feature type="transmembrane region" description="Helical" evidence="6">
    <location>
        <begin position="614"/>
        <end position="633"/>
    </location>
</feature>